<keyword evidence="4" id="KW-0378">Hydrolase</keyword>
<keyword evidence="4" id="KW-0614">Plasmid</keyword>
<comment type="similarity">
    <text evidence="1">Belongs to the non-flavoprotein flavin reductase family.</text>
</comment>
<dbReference type="OrthoDB" id="3503791at2"/>
<dbReference type="InterPro" id="IPR012349">
    <property type="entry name" value="Split_barrel_FMN-bd"/>
</dbReference>
<feature type="domain" description="Flavin reductase like" evidence="3">
    <location>
        <begin position="22"/>
        <end position="161"/>
    </location>
</feature>
<organism evidence="4 5">
    <name type="scientific">Rhodococcus jostii (strain RHA1)</name>
    <dbReference type="NCBI Taxonomy" id="101510"/>
    <lineage>
        <taxon>Bacteria</taxon>
        <taxon>Bacillati</taxon>
        <taxon>Actinomycetota</taxon>
        <taxon>Actinomycetes</taxon>
        <taxon>Mycobacteriales</taxon>
        <taxon>Nocardiaceae</taxon>
        <taxon>Rhodococcus</taxon>
    </lineage>
</organism>
<dbReference type="EMBL" id="CP000432">
    <property type="protein sequence ID" value="ABH00099.1"/>
    <property type="molecule type" value="Genomic_DNA"/>
</dbReference>
<dbReference type="GO" id="GO:0006208">
    <property type="term" value="P:pyrimidine nucleobase catabolic process"/>
    <property type="evidence" value="ECO:0007669"/>
    <property type="project" value="TreeGrafter"/>
</dbReference>
<dbReference type="HOGENOM" id="CLU_059021_1_4_11"/>
<dbReference type="SMART" id="SM00903">
    <property type="entry name" value="Flavin_Reduct"/>
    <property type="match status" value="1"/>
</dbReference>
<sequence length="173" mass="18763">MTAPATDVRPLGTDPRTFRDALGRFATGVTVITTDTGNGIHGMTANGFMSVSLDPALVLVSLGRCAMADHLHSGDRYAVTLLSEDQETLSRHFGGRTQPGLSVDFTRRGAHSFVPGGLAEIGCRIVDRHVAGDHVLFIGEVEHLDYRDGVPLLFYTGNYRSLHVGLTDDIFFY</sequence>
<evidence type="ECO:0000313" key="4">
    <source>
        <dbReference type="EMBL" id="ABH00099.1"/>
    </source>
</evidence>
<accession>Q0RX87</accession>
<dbReference type="Gene3D" id="2.30.110.10">
    <property type="entry name" value="Electron Transport, Fmn-binding Protein, Chain A"/>
    <property type="match status" value="1"/>
</dbReference>
<keyword evidence="2" id="KW-0560">Oxidoreductase</keyword>
<proteinExistence type="inferred from homology"/>
<evidence type="ECO:0000313" key="5">
    <source>
        <dbReference type="Proteomes" id="UP000008710"/>
    </source>
</evidence>
<evidence type="ECO:0000256" key="2">
    <source>
        <dbReference type="ARBA" id="ARBA00023002"/>
    </source>
</evidence>
<dbReference type="GO" id="GO:0010181">
    <property type="term" value="F:FMN binding"/>
    <property type="evidence" value="ECO:0007669"/>
    <property type="project" value="InterPro"/>
</dbReference>
<dbReference type="SUPFAM" id="SSF50475">
    <property type="entry name" value="FMN-binding split barrel"/>
    <property type="match status" value="1"/>
</dbReference>
<dbReference type="InterPro" id="IPR050268">
    <property type="entry name" value="NADH-dep_flavin_reductase"/>
</dbReference>
<name>Q0RX87_RHOJR</name>
<geneLocation type="plasmid" evidence="4 5">
    <name>pRHL1</name>
</geneLocation>
<evidence type="ECO:0000259" key="3">
    <source>
        <dbReference type="SMART" id="SM00903"/>
    </source>
</evidence>
<dbReference type="PANTHER" id="PTHR30466:SF1">
    <property type="entry name" value="FMN REDUCTASE (NADH) RUTF"/>
    <property type="match status" value="1"/>
</dbReference>
<dbReference type="Proteomes" id="UP000008710">
    <property type="component" value="Plasmid pRHL1"/>
</dbReference>
<protein>
    <submittedName>
        <fullName evidence="4">Possible hydrolase</fullName>
    </submittedName>
</protein>
<gene>
    <name evidence="4" type="ordered locus">RHA1_ro09055</name>
</gene>
<dbReference type="AlphaFoldDB" id="Q0RX87"/>
<dbReference type="GO" id="GO:0016787">
    <property type="term" value="F:hydrolase activity"/>
    <property type="evidence" value="ECO:0007669"/>
    <property type="project" value="UniProtKB-KW"/>
</dbReference>
<dbReference type="RefSeq" id="WP_011599775.1">
    <property type="nucleotide sequence ID" value="NC_008269.1"/>
</dbReference>
<evidence type="ECO:0000256" key="1">
    <source>
        <dbReference type="ARBA" id="ARBA00008898"/>
    </source>
</evidence>
<dbReference type="PATRIC" id="fig|101510.16.peg.8333"/>
<dbReference type="KEGG" id="rha:RHA1_ro09055"/>
<dbReference type="PANTHER" id="PTHR30466">
    <property type="entry name" value="FLAVIN REDUCTASE"/>
    <property type="match status" value="1"/>
</dbReference>
<reference evidence="5" key="1">
    <citation type="journal article" date="2006" name="Proc. Natl. Acad. Sci. U.S.A.">
        <title>The complete genome of Rhodococcus sp. RHA1 provides insights into a catabolic powerhouse.</title>
        <authorList>
            <person name="McLeod M.P."/>
            <person name="Warren R.L."/>
            <person name="Hsiao W.W.L."/>
            <person name="Araki N."/>
            <person name="Myhre M."/>
            <person name="Fernandes C."/>
            <person name="Miyazawa D."/>
            <person name="Wong W."/>
            <person name="Lillquist A.L."/>
            <person name="Wang D."/>
            <person name="Dosanjh M."/>
            <person name="Hara H."/>
            <person name="Petrescu A."/>
            <person name="Morin R.D."/>
            <person name="Yang G."/>
            <person name="Stott J.M."/>
            <person name="Schein J.E."/>
            <person name="Shin H."/>
            <person name="Smailus D."/>
            <person name="Siddiqui A.S."/>
            <person name="Marra M.A."/>
            <person name="Jones S.J.M."/>
            <person name="Holt R."/>
            <person name="Brinkman F.S.L."/>
            <person name="Miyauchi K."/>
            <person name="Fukuda M."/>
            <person name="Davies J.E."/>
            <person name="Mohn W.W."/>
            <person name="Eltis L.D."/>
        </authorList>
    </citation>
    <scope>NUCLEOTIDE SEQUENCE [LARGE SCALE GENOMIC DNA]</scope>
    <source>
        <strain evidence="5">RHA1</strain>
    </source>
</reference>
<dbReference type="InterPro" id="IPR002563">
    <property type="entry name" value="Flavin_Rdtase-like_dom"/>
</dbReference>
<dbReference type="GO" id="GO:0042602">
    <property type="term" value="F:riboflavin reductase (NADPH) activity"/>
    <property type="evidence" value="ECO:0007669"/>
    <property type="project" value="TreeGrafter"/>
</dbReference>
<dbReference type="Pfam" id="PF01613">
    <property type="entry name" value="Flavin_Reduct"/>
    <property type="match status" value="1"/>
</dbReference>